<evidence type="ECO:0000313" key="3">
    <source>
        <dbReference type="EMBL" id="EGG21250.1"/>
    </source>
</evidence>
<sequence length="1180" mass="131372">MTMMIKYKYKLLLNILINILIYSSTFITIVQSQVTSTSQWTSGNNHVYQYFSTTRPYSSAINVCTVLRYNGLPGYLATITTKEEEDFILDSLQLRNVSIYISSEKTSADGNWKFATGAEKGALIYSGNYDKCGYYCNLPDNFKAGLNDPQALFLYYDGIEQKWRTGTISQEYTFVCEFGGSSDVVVHAMPAIGGRATLLNYNTASQFILEDTIVSLEQIDTKTWQPLKDRSIKYCTDVRNDGGASGYSCLMPSGTGKYRLNVTDGISTTSSFYQYWNPTVLVSRPPVTFTQGSVITISGTDFGFNASDIQVWLGPSGQQSQCTSIAFINNNAINCTIQQPIQQSFLPINLTINTIEIISFRSSVYYNNNNYSYSCFDVGSLFGDQGTIGNGKILEGMVSTMGVVKDQGQADFLKSVCYGNLQPYLNVLYNSQTNIVYAFGPKAGQSTQLYKSNTIPTSIPSTNRIYYSIRNQVVDYEPPTSPRPILIESWWDDTKPQVSGNYNFQGLSTLQNITIAVKNPGIVTSNVSLVFNGQSFRAYYIDYFTQLAYFTLDYIGGVYNAKIQIDSKPTTDASTISINFSPPQLVHITSPTTTGDGFTIYGKNFGSFLNQITYTIDNTLSCTQPQFIQAHQSIVCKAPAGYGSQLHSLRLVTGGKPSQWLPFTYQIPTISSISSLGVSGGNFTISGTNFFNDPSIVNVMVGPYPCTNITFITDHTQLVCLLAPGFGTHKVIVSIGDQTNDTPTWFTFIKPIVSSATSLKFRQPGYVTVRGDNFEDANIQVFFGGLNGFFPSVNASFIDKNTIIAYYNSDVLPGIRSSLFVNVSINQAVGGAEVYLYEYSRDCPNGCSEQGICVDAHCICNPGYILGDCSQLGNASQETTTFETGQPSNILFDMSYNEPTVTFLSSIWRIQEFDPITNNTLNNYTLSNNRQDWIKLNNINNNNNNNSSETWSTIIFPLTNTSVVIDLIFNGDDIGDSQYFYGEEFEILNRSVSYLVTVNNWKFESPNNLLEIIFATVTNLETETDCDSTQPTVMESNFNEYQIKTRHSALHCVFTNRLVNEKRVQYTQTLDPTIQRPSLLEQAKESYEIDQSTQIIYLYSVLLPSFDSFTIVENQYQASAIIDQDSVECPKSKKWVIPVAVVCSIVGAALIGIAIWLTIRKLKQMEAEKKEGIRLANLYR</sequence>
<dbReference type="InterPro" id="IPR016187">
    <property type="entry name" value="CTDL_fold"/>
</dbReference>
<dbReference type="InterPro" id="IPR014756">
    <property type="entry name" value="Ig_E-set"/>
</dbReference>
<dbReference type="PANTHER" id="PTHR24032">
    <property type="entry name" value="EGF-LIKE DOMAIN-CONTAINING PROTEIN-RELATED-RELATED"/>
    <property type="match status" value="1"/>
</dbReference>
<dbReference type="Gene3D" id="2.10.25.10">
    <property type="entry name" value="Laminin"/>
    <property type="match status" value="1"/>
</dbReference>
<keyword evidence="1" id="KW-0472">Membrane</keyword>
<evidence type="ECO:0000259" key="2">
    <source>
        <dbReference type="PROSITE" id="PS50041"/>
    </source>
</evidence>
<evidence type="ECO:0000256" key="1">
    <source>
        <dbReference type="SAM" id="Phobius"/>
    </source>
</evidence>
<dbReference type="EMBL" id="GL883010">
    <property type="protein sequence ID" value="EGG21250.1"/>
    <property type="molecule type" value="Genomic_DNA"/>
</dbReference>
<dbReference type="InterPro" id="IPR001304">
    <property type="entry name" value="C-type_lectin-like"/>
</dbReference>
<accession>F4PQY5</accession>
<dbReference type="SUPFAM" id="SSF56436">
    <property type="entry name" value="C-type lectin-like"/>
    <property type="match status" value="1"/>
</dbReference>
<dbReference type="Gene3D" id="2.60.40.10">
    <property type="entry name" value="Immunoglobulins"/>
    <property type="match status" value="3"/>
</dbReference>
<keyword evidence="1" id="KW-0812">Transmembrane</keyword>
<dbReference type="OrthoDB" id="20298at2759"/>
<organism evidence="3 4">
    <name type="scientific">Cavenderia fasciculata</name>
    <name type="common">Slime mold</name>
    <name type="synonym">Dictyostelium fasciculatum</name>
    <dbReference type="NCBI Taxonomy" id="261658"/>
    <lineage>
        <taxon>Eukaryota</taxon>
        <taxon>Amoebozoa</taxon>
        <taxon>Evosea</taxon>
        <taxon>Eumycetozoa</taxon>
        <taxon>Dictyostelia</taxon>
        <taxon>Acytosteliales</taxon>
        <taxon>Cavenderiaceae</taxon>
        <taxon>Cavenderia</taxon>
    </lineage>
</organism>
<dbReference type="CDD" id="cd00603">
    <property type="entry name" value="IPT_PCSR"/>
    <property type="match status" value="1"/>
</dbReference>
<feature type="domain" description="C-type lectin" evidence="2">
    <location>
        <begin position="43"/>
        <end position="177"/>
    </location>
</feature>
<feature type="transmembrane region" description="Helical" evidence="1">
    <location>
        <begin position="12"/>
        <end position="30"/>
    </location>
</feature>
<feature type="transmembrane region" description="Helical" evidence="1">
    <location>
        <begin position="1135"/>
        <end position="1159"/>
    </location>
</feature>
<keyword evidence="4" id="KW-1185">Reference proteome</keyword>
<dbReference type="Pfam" id="PF01833">
    <property type="entry name" value="TIG"/>
    <property type="match status" value="3"/>
</dbReference>
<dbReference type="GeneID" id="14872680"/>
<dbReference type="InterPro" id="IPR016186">
    <property type="entry name" value="C-type_lectin-like/link_sf"/>
</dbReference>
<dbReference type="RefSeq" id="XP_004359100.1">
    <property type="nucleotide sequence ID" value="XM_004359043.1"/>
</dbReference>
<name>F4PQY5_CACFS</name>
<dbReference type="PANTHER" id="PTHR24032:SF39">
    <property type="entry name" value="EGF-LIKE DOMAIN-CONTAINING PROTEIN"/>
    <property type="match status" value="1"/>
</dbReference>
<dbReference type="InterPro" id="IPR053331">
    <property type="entry name" value="EGF-like_comC"/>
</dbReference>
<dbReference type="Proteomes" id="UP000007797">
    <property type="component" value="Unassembled WGS sequence"/>
</dbReference>
<keyword evidence="1" id="KW-1133">Transmembrane helix</keyword>
<dbReference type="SUPFAM" id="SSF81296">
    <property type="entry name" value="E set domains"/>
    <property type="match status" value="1"/>
</dbReference>
<dbReference type="InterPro" id="IPR013783">
    <property type="entry name" value="Ig-like_fold"/>
</dbReference>
<proteinExistence type="predicted"/>
<protein>
    <submittedName>
        <fullName evidence="3">IPT/TIG domain-containing protein</fullName>
    </submittedName>
</protein>
<dbReference type="KEGG" id="dfa:DFA_01128"/>
<dbReference type="Gene3D" id="3.10.100.10">
    <property type="entry name" value="Mannose-Binding Protein A, subunit A"/>
    <property type="match status" value="1"/>
</dbReference>
<dbReference type="AlphaFoldDB" id="F4PQY5"/>
<dbReference type="PROSITE" id="PS50041">
    <property type="entry name" value="C_TYPE_LECTIN_2"/>
    <property type="match status" value="1"/>
</dbReference>
<reference evidence="4" key="1">
    <citation type="journal article" date="2011" name="Genome Res.">
        <title>Phylogeny-wide analysis of social amoeba genomes highlights ancient origins for complex intercellular communication.</title>
        <authorList>
            <person name="Heidel A.J."/>
            <person name="Lawal H.M."/>
            <person name="Felder M."/>
            <person name="Schilde C."/>
            <person name="Helps N.R."/>
            <person name="Tunggal B."/>
            <person name="Rivero F."/>
            <person name="John U."/>
            <person name="Schleicher M."/>
            <person name="Eichinger L."/>
            <person name="Platzer M."/>
            <person name="Noegel A.A."/>
            <person name="Schaap P."/>
            <person name="Gloeckner G."/>
        </authorList>
    </citation>
    <scope>NUCLEOTIDE SEQUENCE [LARGE SCALE GENOMIC DNA]</scope>
    <source>
        <strain evidence="4">SH3</strain>
    </source>
</reference>
<dbReference type="InterPro" id="IPR002909">
    <property type="entry name" value="IPT_dom"/>
</dbReference>
<evidence type="ECO:0000313" key="4">
    <source>
        <dbReference type="Proteomes" id="UP000007797"/>
    </source>
</evidence>
<dbReference type="CDD" id="cd00054">
    <property type="entry name" value="EGF_CA"/>
    <property type="match status" value="1"/>
</dbReference>
<gene>
    <name evidence="3" type="ORF">DFA_01128</name>
</gene>